<reference evidence="3" key="1">
    <citation type="journal article" date="2020" name="Mol. Plant Microbe Interact.">
        <title>Genome Sequence of the Biocontrol Agent Coniothyrium minitans strain Conio (IMI 134523).</title>
        <authorList>
            <person name="Patel D."/>
            <person name="Shittu T.A."/>
            <person name="Baroncelli R."/>
            <person name="Muthumeenakshi S."/>
            <person name="Osborne T.H."/>
            <person name="Janganan T.K."/>
            <person name="Sreenivasaprasad S."/>
        </authorList>
    </citation>
    <scope>NUCLEOTIDE SEQUENCE</scope>
    <source>
        <strain evidence="3">Conio</strain>
    </source>
</reference>
<dbReference type="AlphaFoldDB" id="A0A9P6KJK6"/>
<dbReference type="OrthoDB" id="4062651at2759"/>
<feature type="domain" description="Protein kinase" evidence="2">
    <location>
        <begin position="381"/>
        <end position="660"/>
    </location>
</feature>
<dbReference type="GO" id="GO:0044773">
    <property type="term" value="P:mitotic DNA damage checkpoint signaling"/>
    <property type="evidence" value="ECO:0007669"/>
    <property type="project" value="TreeGrafter"/>
</dbReference>
<keyword evidence="3" id="KW-0418">Kinase</keyword>
<comment type="caution">
    <text evidence="3">The sequence shown here is derived from an EMBL/GenBank/DDBJ whole genome shotgun (WGS) entry which is preliminary data.</text>
</comment>
<name>A0A9P6KJK6_9PLEO</name>
<feature type="compositionally biased region" description="Polar residues" evidence="1">
    <location>
        <begin position="274"/>
        <end position="299"/>
    </location>
</feature>
<dbReference type="PROSITE" id="PS50011">
    <property type="entry name" value="PROTEIN_KINASE_DOM"/>
    <property type="match status" value="1"/>
</dbReference>
<feature type="region of interest" description="Disordered" evidence="1">
    <location>
        <begin position="239"/>
        <end position="314"/>
    </location>
</feature>
<keyword evidence="4" id="KW-1185">Reference proteome</keyword>
<dbReference type="CDD" id="cd00180">
    <property type="entry name" value="PKc"/>
    <property type="match status" value="1"/>
</dbReference>
<accession>A0A9P6KJK6</accession>
<organism evidence="3 4">
    <name type="scientific">Paraphaeosphaeria minitans</name>
    <dbReference type="NCBI Taxonomy" id="565426"/>
    <lineage>
        <taxon>Eukaryota</taxon>
        <taxon>Fungi</taxon>
        <taxon>Dikarya</taxon>
        <taxon>Ascomycota</taxon>
        <taxon>Pezizomycotina</taxon>
        <taxon>Dothideomycetes</taxon>
        <taxon>Pleosporomycetidae</taxon>
        <taxon>Pleosporales</taxon>
        <taxon>Massarineae</taxon>
        <taxon>Didymosphaeriaceae</taxon>
        <taxon>Paraphaeosphaeria</taxon>
    </lineage>
</organism>
<dbReference type="InterPro" id="IPR008271">
    <property type="entry name" value="Ser/Thr_kinase_AS"/>
</dbReference>
<dbReference type="SUPFAM" id="SSF82171">
    <property type="entry name" value="DPP6 N-terminal domain-like"/>
    <property type="match status" value="1"/>
</dbReference>
<dbReference type="SUPFAM" id="SSF56112">
    <property type="entry name" value="Protein kinase-like (PK-like)"/>
    <property type="match status" value="1"/>
</dbReference>
<sequence length="1086" mass="120072">MDGAAELRALSAQDSQNLSDLHDAYRTFCEYGWHHLTWKNLAYSLTTYLSAYFKQDADGHLLHTRSDLGCVQYLADLNVETFGYLTKDALWVLFRRTGFGNDYELNLGDHRPFQTPAWQYLLLLSQDDLQALIVDVANILRDRTTSSHASANILSLTPDWRPTFGAEYGIFRYFEVQLSTTDAISLSYVQLERQAALQPFQARSKNFLRRALSRQIVDDTVKEEDFSDTESVQYSRCRNVGLGIPDDSTKESPIADSPTLAPTPAPNVPPLSALDSSLDTNLNSERSVSPTSGHQSFVTAKTVPSDGLASRTASRMTRTSSLESFLSFESMVFCPPVLCVSEYYRLLEAQNLLPEPAAETDWSGRGQHAEFSLAERYLVPLQKEKLLGSTRTAIVESVRCKRVRLVRKTIRCTRWTGVKREDVLREVQHLYRAQHAHIVRLVGSYAIGPDLAILTYPCAEWNLEEFMRFARTAHRSTGNCASALRQFFTCTAKVMDFLHSFPIKHMDIKPQNLFVRDISTSDADEQHQCKLYFTEFGISKAYKSVDECDTESPTSFTRTYAAHEVGIQESRGLSADMFSLGCVYSEMLATILDGSIASFEPQDKVIDVHWAALRAARRTSESDMRPYHRATEDVRTWLYRLPIEREPEMMAVREWTAALLSNEASAEFTDSKPFNMLWLLLFLSVTSAKLHHFYVGQISSTAVHALELDDELRTLYEMGIIPTTTAAPSLVIDHSRKFLFSSSPQDGTLTRYAIQADYSLVTEANTTIPASCKLFNDSQPNADIRAGNATAFSTLHLTPSNQAPYSIYGSASTGNCSVIFSTSISGFKSLRSKEFAGDIRSLAWSPNGHHLHALDSRSSQAAATSILNFYISDDDTLNAQNQTDILANVTNAEQMVTHPTGNLVYVVTKDSNELVTMPLQGSEAPASPSRFKILPSSMDASQYTTLSLTISSSKTSLWTLSQSPAQVVVTVFSLDATTGTVIGAVARAGWTGDGAFSPAQIAPAPFFGNDIVAVTNSPVGYTAFLGLDKGTAVAGETGDIQLASEAFLEDVWMLNVKSDAVAAPKLKSYGRIALAFDSLGEGVWVD</sequence>
<keyword evidence="3" id="KW-0808">Transferase</keyword>
<dbReference type="PROSITE" id="PS00108">
    <property type="entry name" value="PROTEIN_KINASE_ST"/>
    <property type="match status" value="1"/>
</dbReference>
<evidence type="ECO:0000256" key="1">
    <source>
        <dbReference type="SAM" id="MobiDB-lite"/>
    </source>
</evidence>
<dbReference type="Proteomes" id="UP000756921">
    <property type="component" value="Unassembled WGS sequence"/>
</dbReference>
<dbReference type="GO" id="GO:0005524">
    <property type="term" value="F:ATP binding"/>
    <property type="evidence" value="ECO:0007669"/>
    <property type="project" value="InterPro"/>
</dbReference>
<dbReference type="Pfam" id="PF00069">
    <property type="entry name" value="Pkinase"/>
    <property type="match status" value="1"/>
</dbReference>
<dbReference type="EMBL" id="WJXW01000018">
    <property type="protein sequence ID" value="KAF9728890.1"/>
    <property type="molecule type" value="Genomic_DNA"/>
</dbReference>
<dbReference type="Gene3D" id="2.130.10.10">
    <property type="entry name" value="YVTN repeat-like/Quinoprotein amine dehydrogenase"/>
    <property type="match status" value="1"/>
</dbReference>
<dbReference type="InterPro" id="IPR000719">
    <property type="entry name" value="Prot_kinase_dom"/>
</dbReference>
<gene>
    <name evidence="3" type="ORF">PMIN01_13270</name>
</gene>
<dbReference type="PANTHER" id="PTHR44167:SF24">
    <property type="entry name" value="SERINE_THREONINE-PROTEIN KINASE CHK2"/>
    <property type="match status" value="1"/>
</dbReference>
<dbReference type="InterPro" id="IPR015943">
    <property type="entry name" value="WD40/YVTN_repeat-like_dom_sf"/>
</dbReference>
<evidence type="ECO:0000313" key="4">
    <source>
        <dbReference type="Proteomes" id="UP000756921"/>
    </source>
</evidence>
<dbReference type="Gene3D" id="1.10.510.10">
    <property type="entry name" value="Transferase(Phosphotransferase) domain 1"/>
    <property type="match status" value="1"/>
</dbReference>
<proteinExistence type="predicted"/>
<evidence type="ECO:0000313" key="3">
    <source>
        <dbReference type="EMBL" id="KAF9728890.1"/>
    </source>
</evidence>
<protein>
    <submittedName>
        <fullName evidence="3">Dual specificity mitogen-activated protein kinase kinase 1</fullName>
    </submittedName>
</protein>
<dbReference type="SMART" id="SM00220">
    <property type="entry name" value="S_TKc"/>
    <property type="match status" value="1"/>
</dbReference>
<evidence type="ECO:0000259" key="2">
    <source>
        <dbReference type="PROSITE" id="PS50011"/>
    </source>
</evidence>
<dbReference type="InterPro" id="IPR011009">
    <property type="entry name" value="Kinase-like_dom_sf"/>
</dbReference>
<dbReference type="PANTHER" id="PTHR44167">
    <property type="entry name" value="OVARIAN-SPECIFIC SERINE/THREONINE-PROTEIN KINASE LOK-RELATED"/>
    <property type="match status" value="1"/>
</dbReference>
<dbReference type="GO" id="GO:0004674">
    <property type="term" value="F:protein serine/threonine kinase activity"/>
    <property type="evidence" value="ECO:0007669"/>
    <property type="project" value="TreeGrafter"/>
</dbReference>
<dbReference type="GO" id="GO:0005634">
    <property type="term" value="C:nucleus"/>
    <property type="evidence" value="ECO:0007669"/>
    <property type="project" value="TreeGrafter"/>
</dbReference>